<keyword evidence="3" id="KW-1185">Reference proteome</keyword>
<dbReference type="SUPFAM" id="SSF52087">
    <property type="entry name" value="CRAL/TRIO domain"/>
    <property type="match status" value="1"/>
</dbReference>
<dbReference type="Pfam" id="PF00650">
    <property type="entry name" value="CRAL_TRIO"/>
    <property type="match status" value="1"/>
</dbReference>
<name>A0AAW1CUQ1_9HEMI</name>
<organism evidence="2 3">
    <name type="scientific">Rhynocoris fuscipes</name>
    <dbReference type="NCBI Taxonomy" id="488301"/>
    <lineage>
        <taxon>Eukaryota</taxon>
        <taxon>Metazoa</taxon>
        <taxon>Ecdysozoa</taxon>
        <taxon>Arthropoda</taxon>
        <taxon>Hexapoda</taxon>
        <taxon>Insecta</taxon>
        <taxon>Pterygota</taxon>
        <taxon>Neoptera</taxon>
        <taxon>Paraneoptera</taxon>
        <taxon>Hemiptera</taxon>
        <taxon>Heteroptera</taxon>
        <taxon>Panheteroptera</taxon>
        <taxon>Cimicomorpha</taxon>
        <taxon>Reduviidae</taxon>
        <taxon>Harpactorinae</taxon>
        <taxon>Harpactorini</taxon>
        <taxon>Rhynocoris</taxon>
    </lineage>
</organism>
<dbReference type="EMBL" id="JAPXFL010000010">
    <property type="protein sequence ID" value="KAK9500568.1"/>
    <property type="molecule type" value="Genomic_DNA"/>
</dbReference>
<dbReference type="GO" id="GO:1902936">
    <property type="term" value="F:phosphatidylinositol bisphosphate binding"/>
    <property type="evidence" value="ECO:0007669"/>
    <property type="project" value="TreeGrafter"/>
</dbReference>
<dbReference type="PROSITE" id="PS50191">
    <property type="entry name" value="CRAL_TRIO"/>
    <property type="match status" value="1"/>
</dbReference>
<gene>
    <name evidence="2" type="ORF">O3M35_001808</name>
</gene>
<reference evidence="2 3" key="1">
    <citation type="submission" date="2022-12" db="EMBL/GenBank/DDBJ databases">
        <title>Chromosome-level genome assembly of true bugs.</title>
        <authorList>
            <person name="Ma L."/>
            <person name="Li H."/>
        </authorList>
    </citation>
    <scope>NUCLEOTIDE SEQUENCE [LARGE SCALE GENOMIC DNA]</scope>
    <source>
        <strain evidence="2">Lab_2022b</strain>
    </source>
</reference>
<dbReference type="CDD" id="cd00170">
    <property type="entry name" value="SEC14"/>
    <property type="match status" value="1"/>
</dbReference>
<feature type="domain" description="CRAL-TRIO" evidence="1">
    <location>
        <begin position="104"/>
        <end position="268"/>
    </location>
</feature>
<comment type="caution">
    <text evidence="2">The sequence shown here is derived from an EMBL/GenBank/DDBJ whole genome shotgun (WGS) entry which is preliminary data.</text>
</comment>
<protein>
    <recommendedName>
        <fullName evidence="1">CRAL-TRIO domain-containing protein</fullName>
    </recommendedName>
</protein>
<accession>A0AAW1CUQ1</accession>
<dbReference type="Gene3D" id="3.40.525.10">
    <property type="entry name" value="CRAL-TRIO lipid binding domain"/>
    <property type="match status" value="1"/>
</dbReference>
<proteinExistence type="predicted"/>
<dbReference type="GO" id="GO:0016020">
    <property type="term" value="C:membrane"/>
    <property type="evidence" value="ECO:0007669"/>
    <property type="project" value="TreeGrafter"/>
</dbReference>
<evidence type="ECO:0000313" key="3">
    <source>
        <dbReference type="Proteomes" id="UP001461498"/>
    </source>
</evidence>
<dbReference type="InterPro" id="IPR036273">
    <property type="entry name" value="CRAL/TRIO_N_dom_sf"/>
</dbReference>
<dbReference type="PANTHER" id="PTHR10174:SF224">
    <property type="entry name" value="RETINOL-BINDING PROTEIN PINTA"/>
    <property type="match status" value="1"/>
</dbReference>
<evidence type="ECO:0000259" key="1">
    <source>
        <dbReference type="PROSITE" id="PS50191"/>
    </source>
</evidence>
<sequence length="325" mass="38354">MSAKKTILENEIEKYQKLWDENNILKEINYSRKQLELDLEHLRQWLRDQHHLPECRLKETDNFLINFLIGCKGSMEMVKRKLDAYYTLRGKSEIYRDRDTLDPDYRKICKLWHQIGMPRCTGKGVHVFLTRLSDDVEEIPANPMVHSFKRTINIIEMILRLHKVINQSIAILNFDRYPAALASTITPSLIRDSYLIFEKTLPFRVSKVICINVSSIVEFAINTVIKPLLKNKLKERLIVTSKGYEELFKYIDKEVLPKDMQGDYPLTIKEINDAWNEYEIEYRDWFINELSEEVDETKRIDTGVKYVTEDALFGVQGTLKKLDID</sequence>
<evidence type="ECO:0000313" key="2">
    <source>
        <dbReference type="EMBL" id="KAK9500568.1"/>
    </source>
</evidence>
<dbReference type="InterPro" id="IPR036865">
    <property type="entry name" value="CRAL-TRIO_dom_sf"/>
</dbReference>
<dbReference type="PANTHER" id="PTHR10174">
    <property type="entry name" value="ALPHA-TOCOPHEROL TRANSFER PROTEIN-RELATED"/>
    <property type="match status" value="1"/>
</dbReference>
<dbReference type="Proteomes" id="UP001461498">
    <property type="component" value="Unassembled WGS sequence"/>
</dbReference>
<dbReference type="SUPFAM" id="SSF46938">
    <property type="entry name" value="CRAL/TRIO N-terminal domain"/>
    <property type="match status" value="1"/>
</dbReference>
<dbReference type="AlphaFoldDB" id="A0AAW1CUQ1"/>
<dbReference type="InterPro" id="IPR001251">
    <property type="entry name" value="CRAL-TRIO_dom"/>
</dbReference>